<dbReference type="eggNOG" id="KOG0590">
    <property type="taxonomic scope" value="Eukaryota"/>
</dbReference>
<dbReference type="PROSITE" id="PS00108">
    <property type="entry name" value="PROTEIN_KINASE_ST"/>
    <property type="match status" value="1"/>
</dbReference>
<dbReference type="AlphaFoldDB" id="G0VAN8"/>
<dbReference type="RefSeq" id="XP_003675285.1">
    <property type="nucleotide sequence ID" value="XM_003675237.1"/>
</dbReference>
<dbReference type="GO" id="GO:0005524">
    <property type="term" value="F:ATP binding"/>
    <property type="evidence" value="ECO:0007669"/>
    <property type="project" value="UniProtKB-KW"/>
</dbReference>
<keyword evidence="13" id="KW-1185">Reference proteome</keyword>
<dbReference type="STRING" id="1064592.G0VAN8"/>
<proteinExistence type="inferred from homology"/>
<dbReference type="InterPro" id="IPR011009">
    <property type="entry name" value="Kinase-like_dom_sf"/>
</dbReference>
<dbReference type="SMART" id="SM00220">
    <property type="entry name" value="S_TKc"/>
    <property type="match status" value="1"/>
</dbReference>
<dbReference type="OrthoDB" id="6513151at2759"/>
<evidence type="ECO:0000256" key="6">
    <source>
        <dbReference type="ARBA" id="ARBA00022840"/>
    </source>
</evidence>
<dbReference type="InterPro" id="IPR008271">
    <property type="entry name" value="Ser/Thr_kinase_AS"/>
</dbReference>
<evidence type="ECO:0000256" key="5">
    <source>
        <dbReference type="ARBA" id="ARBA00022777"/>
    </source>
</evidence>
<evidence type="ECO:0000313" key="12">
    <source>
        <dbReference type="EMBL" id="CCC68914.1"/>
    </source>
</evidence>
<comment type="similarity">
    <text evidence="7">Belongs to the protein kinase superfamily. CAMK Ser/Thr protein kinase family. NPR/HAL subfamily. HAL5 sub-subfamily.</text>
</comment>
<dbReference type="PROSITE" id="PS50011">
    <property type="entry name" value="PROTEIN_KINASE_DOM"/>
    <property type="match status" value="1"/>
</dbReference>
<dbReference type="GO" id="GO:0005829">
    <property type="term" value="C:cytosol"/>
    <property type="evidence" value="ECO:0007669"/>
    <property type="project" value="TreeGrafter"/>
</dbReference>
<reference key="2">
    <citation type="submission" date="2011-08" db="EMBL/GenBank/DDBJ databases">
        <title>Genome sequence of Naumovozyma castellii.</title>
        <authorList>
            <person name="Gordon J.L."/>
            <person name="Armisen D."/>
            <person name="Proux-Wera E."/>
            <person name="OhEigeartaigh S.S."/>
            <person name="Byrne K.P."/>
            <person name="Wolfe K.H."/>
        </authorList>
    </citation>
    <scope>NUCLEOTIDE SEQUENCE</scope>
    <source>
        <strain>Type strain:CBS 4309</strain>
    </source>
</reference>
<name>G0VAN8_NAUCA</name>
<evidence type="ECO:0000313" key="13">
    <source>
        <dbReference type="Proteomes" id="UP000001640"/>
    </source>
</evidence>
<reference evidence="12 13" key="1">
    <citation type="journal article" date="2011" name="Proc. Natl. Acad. Sci. U.S.A.">
        <title>Evolutionary erosion of yeast sex chromosomes by mating-type switching accidents.</title>
        <authorList>
            <person name="Gordon J.L."/>
            <person name="Armisen D."/>
            <person name="Proux-Wera E."/>
            <person name="Oheigeartaigh S.S."/>
            <person name="Byrne K.P."/>
            <person name="Wolfe K.H."/>
        </authorList>
    </citation>
    <scope>NUCLEOTIDE SEQUENCE [LARGE SCALE GENOMIC DNA]</scope>
    <source>
        <strain evidence="13">ATCC 76901 / BCRC 22586 / CBS 4309 / NBRC 1992 / NRRL Y-12630</strain>
    </source>
</reference>
<feature type="compositionally biased region" description="Basic and acidic residues" evidence="10">
    <location>
        <begin position="108"/>
        <end position="118"/>
    </location>
</feature>
<comment type="catalytic activity">
    <reaction evidence="8">
        <text>L-threonyl-[protein] + ATP = O-phospho-L-threonyl-[protein] + ADP + H(+)</text>
        <dbReference type="Rhea" id="RHEA:46608"/>
        <dbReference type="Rhea" id="RHEA-COMP:11060"/>
        <dbReference type="Rhea" id="RHEA-COMP:11605"/>
        <dbReference type="ChEBI" id="CHEBI:15378"/>
        <dbReference type="ChEBI" id="CHEBI:30013"/>
        <dbReference type="ChEBI" id="CHEBI:30616"/>
        <dbReference type="ChEBI" id="CHEBI:61977"/>
        <dbReference type="ChEBI" id="CHEBI:456216"/>
        <dbReference type="EC" id="2.7.11.1"/>
    </reaction>
</comment>
<dbReference type="SUPFAM" id="SSF56112">
    <property type="entry name" value="Protein kinase-like (PK-like)"/>
    <property type="match status" value="1"/>
</dbReference>
<dbReference type="InParanoid" id="G0VAN8"/>
<keyword evidence="2" id="KW-0723">Serine/threonine-protein kinase</keyword>
<gene>
    <name evidence="12" type="primary">NCAS0B08300</name>
    <name evidence="12" type="ordered locus">NCAS_0B08300</name>
</gene>
<evidence type="ECO:0000256" key="10">
    <source>
        <dbReference type="SAM" id="MobiDB-lite"/>
    </source>
</evidence>
<evidence type="ECO:0000259" key="11">
    <source>
        <dbReference type="PROSITE" id="PS50011"/>
    </source>
</evidence>
<dbReference type="EC" id="2.7.11.1" evidence="1"/>
<dbReference type="Proteomes" id="UP000001640">
    <property type="component" value="Chromosome 2"/>
</dbReference>
<keyword evidence="5" id="KW-0418">Kinase</keyword>
<evidence type="ECO:0000256" key="4">
    <source>
        <dbReference type="ARBA" id="ARBA00022741"/>
    </source>
</evidence>
<dbReference type="GO" id="GO:0004674">
    <property type="term" value="F:protein serine/threonine kinase activity"/>
    <property type="evidence" value="ECO:0007669"/>
    <property type="project" value="UniProtKB-KW"/>
</dbReference>
<comment type="catalytic activity">
    <reaction evidence="9">
        <text>L-seryl-[protein] + ATP = O-phospho-L-seryl-[protein] + ADP + H(+)</text>
        <dbReference type="Rhea" id="RHEA:17989"/>
        <dbReference type="Rhea" id="RHEA-COMP:9863"/>
        <dbReference type="Rhea" id="RHEA-COMP:11604"/>
        <dbReference type="ChEBI" id="CHEBI:15378"/>
        <dbReference type="ChEBI" id="CHEBI:29999"/>
        <dbReference type="ChEBI" id="CHEBI:30616"/>
        <dbReference type="ChEBI" id="CHEBI:83421"/>
        <dbReference type="ChEBI" id="CHEBI:456216"/>
        <dbReference type="EC" id="2.7.11.1"/>
    </reaction>
</comment>
<keyword evidence="3" id="KW-0808">Transferase</keyword>
<keyword evidence="6" id="KW-0067">ATP-binding</keyword>
<accession>G0VAN8</accession>
<dbReference type="KEGG" id="ncs:NCAS_0B08300"/>
<evidence type="ECO:0000256" key="7">
    <source>
        <dbReference type="ARBA" id="ARBA00038505"/>
    </source>
</evidence>
<dbReference type="HOGENOM" id="CLU_016904_0_0_1"/>
<dbReference type="GO" id="GO:0030003">
    <property type="term" value="P:intracellular monoatomic cation homeostasis"/>
    <property type="evidence" value="ECO:0007669"/>
    <property type="project" value="TreeGrafter"/>
</dbReference>
<feature type="region of interest" description="Disordered" evidence="10">
    <location>
        <begin position="108"/>
        <end position="137"/>
    </location>
</feature>
<dbReference type="GeneID" id="96902471"/>
<feature type="compositionally biased region" description="Low complexity" evidence="10">
    <location>
        <begin position="18"/>
        <end position="28"/>
    </location>
</feature>
<dbReference type="PANTHER" id="PTHR24343:SF43">
    <property type="entry name" value="SERINE_THREONINE-PROTEIN KINASE HAL5-RELATED"/>
    <property type="match status" value="1"/>
</dbReference>
<organism evidence="12 13">
    <name type="scientific">Naumovozyma castellii</name>
    <name type="common">Yeast</name>
    <name type="synonym">Saccharomyces castellii</name>
    <dbReference type="NCBI Taxonomy" id="27288"/>
    <lineage>
        <taxon>Eukaryota</taxon>
        <taxon>Fungi</taxon>
        <taxon>Dikarya</taxon>
        <taxon>Ascomycota</taxon>
        <taxon>Saccharomycotina</taxon>
        <taxon>Saccharomycetes</taxon>
        <taxon>Saccharomycetales</taxon>
        <taxon>Saccharomycetaceae</taxon>
        <taxon>Naumovozyma</taxon>
    </lineage>
</organism>
<evidence type="ECO:0000256" key="3">
    <source>
        <dbReference type="ARBA" id="ARBA00022679"/>
    </source>
</evidence>
<feature type="region of interest" description="Disordered" evidence="10">
    <location>
        <begin position="1"/>
        <end position="64"/>
    </location>
</feature>
<feature type="compositionally biased region" description="Basic and acidic residues" evidence="10">
    <location>
        <begin position="1"/>
        <end position="16"/>
    </location>
</feature>
<evidence type="ECO:0000256" key="1">
    <source>
        <dbReference type="ARBA" id="ARBA00012513"/>
    </source>
</evidence>
<keyword evidence="4" id="KW-0547">Nucleotide-binding</keyword>
<dbReference type="Pfam" id="PF00069">
    <property type="entry name" value="Pkinase"/>
    <property type="match status" value="1"/>
</dbReference>
<sequence>MSNMVKDKPNRSEKKLKPPLWKSLLKPKLSPKKYTPEQEQEEEKTERNSSEASSQPTLSLSPSSTLYLEQQLSSNDDSKDRHGLSRVRGFSFSTTHHATPMLSTELMVHEGKSSEHNQKNKHLRPDLTTSPTREHSKVRSHSSFISVADLSKDELKCVVDLSHFKVFENGKHLHNLKPLPIIEGKVSNSKVHNEIENHLNPHNSMSRQKTGMSAITKLFKPHKLDDKEFENAKSLIPKESFSKLEESIAHKTTSEKFQVPKDNISEDQDIESIPNIVNPNAAIDKIELCLITSLSKRIRDGLERNITEVNKYAPPGSETCKEVKESFSEKYGKPIGIIGHGSYGVVKVCRRPKTLKDSTKPPKTYSDNDNVYFAVKKLKPKSSDRIDKFCTRITSEFIIGYSLSHHAKDKTTHPNILRIIDLMEYNHIFVEVMEFCACGDLYTLLTTQTDGLTKLHPLEADCFMKQLLHAISFMHKHGIAHCDLKPENILFQSDGRLKVCDFGTGNVFQTAWEKHVHFQSGMLGTEPYMPPEEFLPGKEYDPRLVDVWSCGVVYCSMILGHYLWKIAKRDKDQFFDAFMEEMTLKQQFGAFEEMKHINAEIKRFRRNALYRIFQWDPVKRISVDQLLQTAWMKNTTCCVEYKDCH</sequence>
<evidence type="ECO:0000256" key="2">
    <source>
        <dbReference type="ARBA" id="ARBA00022527"/>
    </source>
</evidence>
<feature type="domain" description="Protein kinase" evidence="11">
    <location>
        <begin position="332"/>
        <end position="632"/>
    </location>
</feature>
<dbReference type="EMBL" id="HE576753">
    <property type="protein sequence ID" value="CCC68914.1"/>
    <property type="molecule type" value="Genomic_DNA"/>
</dbReference>
<dbReference type="PANTHER" id="PTHR24343">
    <property type="entry name" value="SERINE/THREONINE KINASE"/>
    <property type="match status" value="1"/>
</dbReference>
<evidence type="ECO:0000256" key="8">
    <source>
        <dbReference type="ARBA" id="ARBA00047899"/>
    </source>
</evidence>
<feature type="compositionally biased region" description="Low complexity" evidence="10">
    <location>
        <begin position="53"/>
        <end position="64"/>
    </location>
</feature>
<dbReference type="InterPro" id="IPR000719">
    <property type="entry name" value="Prot_kinase_dom"/>
</dbReference>
<evidence type="ECO:0000256" key="9">
    <source>
        <dbReference type="ARBA" id="ARBA00048679"/>
    </source>
</evidence>
<protein>
    <recommendedName>
        <fullName evidence="1">non-specific serine/threonine protein kinase</fullName>
        <ecNumber evidence="1">2.7.11.1</ecNumber>
    </recommendedName>
</protein>
<dbReference type="Gene3D" id="1.10.510.10">
    <property type="entry name" value="Transferase(Phosphotransferase) domain 1"/>
    <property type="match status" value="1"/>
</dbReference>